<feature type="domain" description="P/Homo B" evidence="5">
    <location>
        <begin position="540"/>
        <end position="679"/>
    </location>
</feature>
<dbReference type="Gene3D" id="2.60.120.260">
    <property type="entry name" value="Galactose-binding domain-like"/>
    <property type="match status" value="1"/>
</dbReference>
<keyword evidence="7" id="KW-1185">Reference proteome</keyword>
<evidence type="ECO:0000259" key="5">
    <source>
        <dbReference type="PROSITE" id="PS51829"/>
    </source>
</evidence>
<evidence type="ECO:0000313" key="6">
    <source>
        <dbReference type="EMBL" id="MDM5270827.1"/>
    </source>
</evidence>
<dbReference type="PROSITE" id="PS51829">
    <property type="entry name" value="P_HOMO_B"/>
    <property type="match status" value="1"/>
</dbReference>
<proteinExistence type="predicted"/>
<dbReference type="InterPro" id="IPR002181">
    <property type="entry name" value="Fibrinogen_a/b/g_C_dom"/>
</dbReference>
<protein>
    <submittedName>
        <fullName evidence="6">Ig-like domain-containing protein</fullName>
    </submittedName>
</protein>
<dbReference type="Pfam" id="PF01483">
    <property type="entry name" value="P_proprotein"/>
    <property type="match status" value="1"/>
</dbReference>
<dbReference type="InterPro" id="IPR026395">
    <property type="entry name" value="CshA_fibril"/>
</dbReference>
<dbReference type="Proteomes" id="UP001169069">
    <property type="component" value="Unassembled WGS sequence"/>
</dbReference>
<comment type="caution">
    <text evidence="6">The sequence shown here is derived from an EMBL/GenBank/DDBJ whole genome shotgun (WGS) entry which is preliminary data.</text>
</comment>
<organism evidence="6 7">
    <name type="scientific">Sulfurovum zhangzhouensis</name>
    <dbReference type="NCBI Taxonomy" id="3019067"/>
    <lineage>
        <taxon>Bacteria</taxon>
        <taxon>Pseudomonadati</taxon>
        <taxon>Campylobacterota</taxon>
        <taxon>Epsilonproteobacteria</taxon>
        <taxon>Campylobacterales</taxon>
        <taxon>Sulfurovaceae</taxon>
        <taxon>Sulfurovum</taxon>
    </lineage>
</organism>
<dbReference type="NCBIfam" id="NF040941">
    <property type="entry name" value="GGGWT_bact"/>
    <property type="match status" value="1"/>
</dbReference>
<evidence type="ECO:0000256" key="3">
    <source>
        <dbReference type="SAM" id="SignalP"/>
    </source>
</evidence>
<dbReference type="Pfam" id="PF19076">
    <property type="entry name" value="CshA_repeat"/>
    <property type="match status" value="3"/>
</dbReference>
<evidence type="ECO:0000313" key="7">
    <source>
        <dbReference type="Proteomes" id="UP001169069"/>
    </source>
</evidence>
<dbReference type="NCBIfam" id="TIGR04225">
    <property type="entry name" value="CshA_fibril_rpt"/>
    <property type="match status" value="1"/>
</dbReference>
<keyword evidence="2" id="KW-0378">Hydrolase</keyword>
<feature type="chain" id="PRO_5047058907" evidence="3">
    <location>
        <begin position="23"/>
        <end position="679"/>
    </location>
</feature>
<dbReference type="PROSITE" id="PS51406">
    <property type="entry name" value="FIBRINOGEN_C_2"/>
    <property type="match status" value="1"/>
</dbReference>
<keyword evidence="3" id="KW-0732">Signal</keyword>
<evidence type="ECO:0000256" key="1">
    <source>
        <dbReference type="ARBA" id="ARBA00022670"/>
    </source>
</evidence>
<feature type="domain" description="Fibrinogen C-terminal" evidence="4">
    <location>
        <begin position="353"/>
        <end position="405"/>
    </location>
</feature>
<dbReference type="InterPro" id="IPR002884">
    <property type="entry name" value="P_dom"/>
</dbReference>
<dbReference type="InterPro" id="IPR008979">
    <property type="entry name" value="Galactose-bd-like_sf"/>
</dbReference>
<dbReference type="SUPFAM" id="SSF56496">
    <property type="entry name" value="Fibrinogen C-terminal domain-like"/>
    <property type="match status" value="1"/>
</dbReference>
<dbReference type="SUPFAM" id="SSF49785">
    <property type="entry name" value="Galactose-binding domain-like"/>
    <property type="match status" value="1"/>
</dbReference>
<gene>
    <name evidence="6" type="ORF">PGH07_01395</name>
</gene>
<dbReference type="Gene3D" id="2.60.120.1000">
    <property type="match status" value="1"/>
</dbReference>
<dbReference type="InterPro" id="IPR036056">
    <property type="entry name" value="Fibrinogen-like_C"/>
</dbReference>
<accession>A0ABT7QVF4</accession>
<reference evidence="6" key="1">
    <citation type="submission" date="2023-01" db="EMBL/GenBank/DDBJ databases">
        <title>Sulfurovum sp. zt1-1 genome assembly.</title>
        <authorList>
            <person name="Wang J."/>
        </authorList>
    </citation>
    <scope>NUCLEOTIDE SEQUENCE</scope>
    <source>
        <strain evidence="6">Zt1-1</strain>
    </source>
</reference>
<name>A0ABT7QVF4_9BACT</name>
<sequence>MKLTNFKIIPFVLMVSSLLALNGCDKSSTSSDSALAGVAPVAVNDSGVGVSGAPATILVVANDTDVENNLDVSSVQIIGTANAGDSLVVTGEGTWSVDAAGNVTFTPEIGFTNDPSVIEYIVSDTNGLVSNSATVTIDYPQTAPVAYDDDANGTSGFATTVDVLANDTDAENDINTSSIHITGTTNPGDTLVVAGEGNWSVSPVHTVIFTPEAGFTGDPESITYIITDNTGLTSNAATVSIDYPQTAPVAVDDNETNTTLGAATTLNVVANDTDAENDINASTVNFVDGNATDENGDDYADSLVVAGEGNWTVDADGNVTFTPEAGFIGDPTPIFYTVTDRTGLESNEANITIDYPNLLASCRAYLENGLSVGDGMYMIDPDGVGGIDPFEAYCDMTSDGGGYTIKTVTTSSALLAPAAEAYCSDNFGMHLFVPRTEAHFTAAVTAHGAEYFYIMGIYPNVNGATCINTPFNSASCTTWAPKDGGIWYVSNRTDIAEPNGDNNVDQSMGYAFSGTTLANYNDIVSGYSSQNFACSALDDPKAQTFVNNTPLSLMDMSTVTSQIIVTNAISSINKVTVHINSSGLAPYDNEYRLESPFGTVVLLSDNRGTDPTFIATFDDNATILMSDQTFSSTINGTYVPEEPLSAVNGENANGTWTLNVVDNIPIITNTLNSWSITIE</sequence>
<dbReference type="EMBL" id="JAQIBD010000001">
    <property type="protein sequence ID" value="MDM5270827.1"/>
    <property type="molecule type" value="Genomic_DNA"/>
</dbReference>
<keyword evidence="1" id="KW-0645">Protease</keyword>
<evidence type="ECO:0000256" key="2">
    <source>
        <dbReference type="ARBA" id="ARBA00022801"/>
    </source>
</evidence>
<feature type="signal peptide" evidence="3">
    <location>
        <begin position="1"/>
        <end position="22"/>
    </location>
</feature>
<evidence type="ECO:0000259" key="4">
    <source>
        <dbReference type="PROSITE" id="PS51406"/>
    </source>
</evidence>
<dbReference type="RefSeq" id="WP_289412103.1">
    <property type="nucleotide sequence ID" value="NZ_JAQIBD010000001.1"/>
</dbReference>